<organism evidence="2">
    <name type="scientific">Arundo donax</name>
    <name type="common">Giant reed</name>
    <name type="synonym">Donax arundinaceus</name>
    <dbReference type="NCBI Taxonomy" id="35708"/>
    <lineage>
        <taxon>Eukaryota</taxon>
        <taxon>Viridiplantae</taxon>
        <taxon>Streptophyta</taxon>
        <taxon>Embryophyta</taxon>
        <taxon>Tracheophyta</taxon>
        <taxon>Spermatophyta</taxon>
        <taxon>Magnoliopsida</taxon>
        <taxon>Liliopsida</taxon>
        <taxon>Poales</taxon>
        <taxon>Poaceae</taxon>
        <taxon>PACMAD clade</taxon>
        <taxon>Arundinoideae</taxon>
        <taxon>Arundineae</taxon>
        <taxon>Arundo</taxon>
    </lineage>
</organism>
<dbReference type="EMBL" id="GBRH01178088">
    <property type="protein sequence ID" value="JAE19808.1"/>
    <property type="molecule type" value="Transcribed_RNA"/>
</dbReference>
<reference evidence="2" key="1">
    <citation type="submission" date="2014-09" db="EMBL/GenBank/DDBJ databases">
        <authorList>
            <person name="Magalhaes I.L.F."/>
            <person name="Oliveira U."/>
            <person name="Santos F.R."/>
            <person name="Vidigal T.H.D.A."/>
            <person name="Brescovit A.D."/>
            <person name="Santos A.J."/>
        </authorList>
    </citation>
    <scope>NUCLEOTIDE SEQUENCE</scope>
    <source>
        <tissue evidence="2">Shoot tissue taken approximately 20 cm above the soil surface</tissue>
    </source>
</reference>
<reference evidence="2" key="2">
    <citation type="journal article" date="2015" name="Data Brief">
        <title>Shoot transcriptome of the giant reed, Arundo donax.</title>
        <authorList>
            <person name="Barrero R.A."/>
            <person name="Guerrero F.D."/>
            <person name="Moolhuijzen P."/>
            <person name="Goolsby J.A."/>
            <person name="Tidwell J."/>
            <person name="Bellgard S.E."/>
            <person name="Bellgard M.I."/>
        </authorList>
    </citation>
    <scope>NUCLEOTIDE SEQUENCE</scope>
    <source>
        <tissue evidence="2">Shoot tissue taken approximately 20 cm above the soil surface</tissue>
    </source>
</reference>
<dbReference type="AlphaFoldDB" id="A0A0A9GGJ4"/>
<evidence type="ECO:0000313" key="2">
    <source>
        <dbReference type="EMBL" id="JAE19808.1"/>
    </source>
</evidence>
<feature type="region of interest" description="Disordered" evidence="1">
    <location>
        <begin position="129"/>
        <end position="150"/>
    </location>
</feature>
<name>A0A0A9GGJ4_ARUDO</name>
<accession>A0A0A9GGJ4</accession>
<evidence type="ECO:0000256" key="1">
    <source>
        <dbReference type="SAM" id="MobiDB-lite"/>
    </source>
</evidence>
<feature type="region of interest" description="Disordered" evidence="1">
    <location>
        <begin position="1"/>
        <end position="20"/>
    </location>
</feature>
<protein>
    <submittedName>
        <fullName evidence="2">Uncharacterized protein</fullName>
    </submittedName>
</protein>
<proteinExistence type="predicted"/>
<feature type="compositionally biased region" description="Basic residues" evidence="1">
    <location>
        <begin position="141"/>
        <end position="150"/>
    </location>
</feature>
<sequence>MEAQPRDGASASYGRPEDLGEVETLKRDRAALRAEVITLKQQNSICKSQLIALEERILNNERNQQHTIAFLAKVLSNPVFVQQVLLNYANNKELCGGTAKRQRLMETEEQHVDVPLKNGMEAAFATEADVSAGTSDGGTAVKHKPVPRVE</sequence>